<gene>
    <name evidence="1" type="ORF">ACFQMG_26560</name>
</gene>
<keyword evidence="2" id="KW-1185">Reference proteome</keyword>
<organism evidence="1 2">
    <name type="scientific">Kitasatospora paranensis</name>
    <dbReference type="NCBI Taxonomy" id="258053"/>
    <lineage>
        <taxon>Bacteria</taxon>
        <taxon>Bacillati</taxon>
        <taxon>Actinomycetota</taxon>
        <taxon>Actinomycetes</taxon>
        <taxon>Kitasatosporales</taxon>
        <taxon>Streptomycetaceae</taxon>
        <taxon>Kitasatospora</taxon>
    </lineage>
</organism>
<accession>A0ABW2G3U5</accession>
<dbReference type="EMBL" id="JBHTAJ010000060">
    <property type="protein sequence ID" value="MFC7183117.1"/>
    <property type="molecule type" value="Genomic_DNA"/>
</dbReference>
<dbReference type="PANTHER" id="PTHR42815:SF2">
    <property type="entry name" value="FAD-BINDING, PUTATIVE (AFU_ORTHOLOGUE AFUA_6G07600)-RELATED"/>
    <property type="match status" value="1"/>
</dbReference>
<comment type="caution">
    <text evidence="1">The sequence shown here is derived from an EMBL/GenBank/DDBJ whole genome shotgun (WGS) entry which is preliminary data.</text>
</comment>
<sequence>MYHPGELAVQQRTGLRERAGHTGRSIGDTIPPVAARFLTERRTLVVGAADGDGRLWATQLSGPAGFLRAADQRTLAVAAGPVPGDPLAAALARPAEVGTIALDPAGRRRMRLNGRSAPDGAGGLLISAAQVYANCPKHIRRRSPADSPARPPAATAADRLTLRQRLAVATADTFFVATAGPDGGVDASHRGGAPGFVEAAGPDELRWPEFAGNAMFMTLGNLELDDRAGLLLPDWETGGGLLLTGRARVDWSDPGAPSVQYRVERVVELTHATALTWTDEEVPAVRR</sequence>
<name>A0ABW2G3U5_9ACTN</name>
<reference evidence="2" key="1">
    <citation type="journal article" date="2019" name="Int. J. Syst. Evol. Microbiol.">
        <title>The Global Catalogue of Microorganisms (GCM) 10K type strain sequencing project: providing services to taxonomists for standard genome sequencing and annotation.</title>
        <authorList>
            <consortium name="The Broad Institute Genomics Platform"/>
            <consortium name="The Broad Institute Genome Sequencing Center for Infectious Disease"/>
            <person name="Wu L."/>
            <person name="Ma J."/>
        </authorList>
    </citation>
    <scope>NUCLEOTIDE SEQUENCE [LARGE SCALE GENOMIC DNA]</scope>
    <source>
        <strain evidence="2">CGMCC 1.12859</strain>
    </source>
</reference>
<proteinExistence type="predicted"/>
<dbReference type="Proteomes" id="UP001596435">
    <property type="component" value="Unassembled WGS sequence"/>
</dbReference>
<evidence type="ECO:0000313" key="1">
    <source>
        <dbReference type="EMBL" id="MFC7183117.1"/>
    </source>
</evidence>
<dbReference type="Gene3D" id="2.30.110.10">
    <property type="entry name" value="Electron Transport, Fmn-binding Protein, Chain A"/>
    <property type="match status" value="1"/>
</dbReference>
<protein>
    <submittedName>
        <fullName evidence="1">Pyridoxamine 5'-phosphate oxidase family protein</fullName>
    </submittedName>
</protein>
<dbReference type="PANTHER" id="PTHR42815">
    <property type="entry name" value="FAD-BINDING, PUTATIVE (AFU_ORTHOLOGUE AFUA_6G07600)-RELATED"/>
    <property type="match status" value="1"/>
</dbReference>
<dbReference type="SUPFAM" id="SSF50475">
    <property type="entry name" value="FMN-binding split barrel"/>
    <property type="match status" value="1"/>
</dbReference>
<evidence type="ECO:0000313" key="2">
    <source>
        <dbReference type="Proteomes" id="UP001596435"/>
    </source>
</evidence>
<dbReference type="RefSeq" id="WP_380232207.1">
    <property type="nucleotide sequence ID" value="NZ_JBHSVH010000002.1"/>
</dbReference>
<dbReference type="InterPro" id="IPR012349">
    <property type="entry name" value="Split_barrel_FMN-bd"/>
</dbReference>